<keyword evidence="2" id="KW-1185">Reference proteome</keyword>
<reference evidence="1 2" key="1">
    <citation type="submission" date="2019-11" db="EMBL/GenBank/DDBJ databases">
        <title>Bacillus lacus genome.</title>
        <authorList>
            <person name="Allen C.J."/>
            <person name="Newman J.D."/>
        </authorList>
    </citation>
    <scope>NUCLEOTIDE SEQUENCE [LARGE SCALE GENOMIC DNA]</scope>
    <source>
        <strain evidence="1 2">KCTC 33946</strain>
    </source>
</reference>
<organism evidence="1 2">
    <name type="scientific">Metabacillus lacus</name>
    <dbReference type="NCBI Taxonomy" id="1983721"/>
    <lineage>
        <taxon>Bacteria</taxon>
        <taxon>Bacillati</taxon>
        <taxon>Bacillota</taxon>
        <taxon>Bacilli</taxon>
        <taxon>Bacillales</taxon>
        <taxon>Bacillaceae</taxon>
        <taxon>Metabacillus</taxon>
    </lineage>
</organism>
<proteinExistence type="predicted"/>
<dbReference type="EMBL" id="WKKI01000023">
    <property type="protein sequence ID" value="MRX72893.1"/>
    <property type="molecule type" value="Genomic_DNA"/>
</dbReference>
<gene>
    <name evidence="1" type="ORF">GJU40_12155</name>
</gene>
<sequence length="369" mass="42557">MNLLKHIQSSFSKDEVMYSPLKKSEKKEVYSLLKASLKEADDQGLMKEHHKLVKVIAESTALHNRNNVTRTSAYLSYYLRNPEVHWAFLAHMVSRNGGWSMTDLQSGSISALLTKSEQTAFFHFLEKANALIFQDAYPQLLIYEKSKLLQKPLFSLLKCFSVSTFMKMNWEYFYQRRSSQLLTAALITNEQNLIQQVLLSTAQVKEMIFQNVKFSLQELMGFTNVFFPYSKEKPYYSLAGVEVKNFSSLSHRIHTGKVLYHILFFHPSVLSSSSQFARAVPHSGSRSDYWPHFYSKTKNQSKRIYSPSLVEAWPDVPHVYTVTSDWFCSVKDVAGFERLSRYKSCDITQDVLRECSILQFLSALSPSSM</sequence>
<evidence type="ECO:0000313" key="1">
    <source>
        <dbReference type="EMBL" id="MRX72893.1"/>
    </source>
</evidence>
<comment type="caution">
    <text evidence="1">The sequence shown here is derived from an EMBL/GenBank/DDBJ whole genome shotgun (WGS) entry which is preliminary data.</text>
</comment>
<dbReference type="AlphaFoldDB" id="A0A7X2LZG7"/>
<accession>A0A7X2LZG7</accession>
<dbReference type="OrthoDB" id="2690514at2"/>
<dbReference type="InterPro" id="IPR019658">
    <property type="entry name" value="DUF2515"/>
</dbReference>
<dbReference type="Pfam" id="PF10720">
    <property type="entry name" value="DUF2515"/>
    <property type="match status" value="1"/>
</dbReference>
<dbReference type="RefSeq" id="WP_154308052.1">
    <property type="nucleotide sequence ID" value="NZ_WKKI01000023.1"/>
</dbReference>
<dbReference type="Proteomes" id="UP000448867">
    <property type="component" value="Unassembled WGS sequence"/>
</dbReference>
<evidence type="ECO:0000313" key="2">
    <source>
        <dbReference type="Proteomes" id="UP000448867"/>
    </source>
</evidence>
<name>A0A7X2LZG7_9BACI</name>
<protein>
    <submittedName>
        <fullName evidence="1">DUF2515 domain-containing protein</fullName>
    </submittedName>
</protein>